<evidence type="ECO:0000313" key="2">
    <source>
        <dbReference type="Proteomes" id="UP000027195"/>
    </source>
</evidence>
<dbReference type="AlphaFoldDB" id="A0A067M5I1"/>
<dbReference type="EMBL" id="KL198072">
    <property type="protein sequence ID" value="KDQ09965.1"/>
    <property type="molecule type" value="Genomic_DNA"/>
</dbReference>
<reference evidence="2" key="1">
    <citation type="journal article" date="2014" name="Proc. Natl. Acad. Sci. U.S.A.">
        <title>Extensive sampling of basidiomycete genomes demonstrates inadequacy of the white-rot/brown-rot paradigm for wood decay fungi.</title>
        <authorList>
            <person name="Riley R."/>
            <person name="Salamov A.A."/>
            <person name="Brown D.W."/>
            <person name="Nagy L.G."/>
            <person name="Floudas D."/>
            <person name="Held B.W."/>
            <person name="Levasseur A."/>
            <person name="Lombard V."/>
            <person name="Morin E."/>
            <person name="Otillar R."/>
            <person name="Lindquist E.A."/>
            <person name="Sun H."/>
            <person name="LaButti K.M."/>
            <person name="Schmutz J."/>
            <person name="Jabbour D."/>
            <person name="Luo H."/>
            <person name="Baker S.E."/>
            <person name="Pisabarro A.G."/>
            <person name="Walton J.D."/>
            <person name="Blanchette R.A."/>
            <person name="Henrissat B."/>
            <person name="Martin F."/>
            <person name="Cullen D."/>
            <person name="Hibbett D.S."/>
            <person name="Grigoriev I.V."/>
        </authorList>
    </citation>
    <scope>NUCLEOTIDE SEQUENCE [LARGE SCALE GENOMIC DNA]</scope>
    <source>
        <strain evidence="2">FD-172 SS1</strain>
    </source>
</reference>
<name>A0A067M5I1_BOTB1</name>
<evidence type="ECO:0000313" key="1">
    <source>
        <dbReference type="EMBL" id="KDQ09965.1"/>
    </source>
</evidence>
<organism evidence="1 2">
    <name type="scientific">Botryobasidium botryosum (strain FD-172 SS1)</name>
    <dbReference type="NCBI Taxonomy" id="930990"/>
    <lineage>
        <taxon>Eukaryota</taxon>
        <taxon>Fungi</taxon>
        <taxon>Dikarya</taxon>
        <taxon>Basidiomycota</taxon>
        <taxon>Agaricomycotina</taxon>
        <taxon>Agaricomycetes</taxon>
        <taxon>Cantharellales</taxon>
        <taxon>Botryobasidiaceae</taxon>
        <taxon>Botryobasidium</taxon>
    </lineage>
</organism>
<sequence length="94" mass="10591">MEESNEERITHLRQFVISLESSDPARAQAIHTLSQLYAVSLDYPSDPALYTWEVCRIGESPFRSGGFGDCWKGLFYLFLGPSFSTRQGLGNDII</sequence>
<dbReference type="InParanoid" id="A0A067M5I1"/>
<keyword evidence="2" id="KW-1185">Reference proteome</keyword>
<gene>
    <name evidence="1" type="ORF">BOTBODRAFT_36589</name>
</gene>
<protein>
    <submittedName>
        <fullName evidence="1">Uncharacterized protein</fullName>
    </submittedName>
</protein>
<proteinExistence type="predicted"/>
<accession>A0A067M5I1</accession>
<dbReference type="Proteomes" id="UP000027195">
    <property type="component" value="Unassembled WGS sequence"/>
</dbReference>
<dbReference type="HOGENOM" id="CLU_2385866_0_0_1"/>